<keyword evidence="2" id="KW-1185">Reference proteome</keyword>
<name>A0A0V1C7C8_TRIBR</name>
<reference evidence="1 2" key="1">
    <citation type="submission" date="2015-01" db="EMBL/GenBank/DDBJ databases">
        <title>Evolution of Trichinella species and genotypes.</title>
        <authorList>
            <person name="Korhonen P.K."/>
            <person name="Edoardo P."/>
            <person name="Giuseppe L.R."/>
            <person name="Gasser R.B."/>
        </authorList>
    </citation>
    <scope>NUCLEOTIDE SEQUENCE [LARGE SCALE GENOMIC DNA]</scope>
    <source>
        <strain evidence="1">ISS120</strain>
    </source>
</reference>
<dbReference type="AlphaFoldDB" id="A0A0V1C7C8"/>
<comment type="caution">
    <text evidence="1">The sequence shown here is derived from an EMBL/GenBank/DDBJ whole genome shotgun (WGS) entry which is preliminary data.</text>
</comment>
<dbReference type="Proteomes" id="UP000054653">
    <property type="component" value="Unassembled WGS sequence"/>
</dbReference>
<protein>
    <submittedName>
        <fullName evidence="1">Uncharacterized protein</fullName>
    </submittedName>
</protein>
<proteinExistence type="predicted"/>
<accession>A0A0V1C7C8</accession>
<sequence>MAAHLKRRWCWRCASCSTWQADTGRLMSNNTIGRRRHSPPTLGCTSPKWCPLTVQRTGYLS</sequence>
<dbReference type="EMBL" id="JYDI01000390">
    <property type="protein sequence ID" value="KRY45227.1"/>
    <property type="molecule type" value="Genomic_DNA"/>
</dbReference>
<organism evidence="1 2">
    <name type="scientific">Trichinella britovi</name>
    <name type="common">Parasitic roundworm</name>
    <dbReference type="NCBI Taxonomy" id="45882"/>
    <lineage>
        <taxon>Eukaryota</taxon>
        <taxon>Metazoa</taxon>
        <taxon>Ecdysozoa</taxon>
        <taxon>Nematoda</taxon>
        <taxon>Enoplea</taxon>
        <taxon>Dorylaimia</taxon>
        <taxon>Trichinellida</taxon>
        <taxon>Trichinellidae</taxon>
        <taxon>Trichinella</taxon>
    </lineage>
</organism>
<evidence type="ECO:0000313" key="2">
    <source>
        <dbReference type="Proteomes" id="UP000054653"/>
    </source>
</evidence>
<gene>
    <name evidence="1" type="ORF">T03_17489</name>
</gene>
<evidence type="ECO:0000313" key="1">
    <source>
        <dbReference type="EMBL" id="KRY45227.1"/>
    </source>
</evidence>